<dbReference type="EMBL" id="ML976000">
    <property type="protein sequence ID" value="KAF1946986.1"/>
    <property type="molecule type" value="Genomic_DNA"/>
</dbReference>
<evidence type="ECO:0000259" key="2">
    <source>
        <dbReference type="Pfam" id="PF22939"/>
    </source>
</evidence>
<dbReference type="Pfam" id="PF24883">
    <property type="entry name" value="NPHP3_N"/>
    <property type="match status" value="1"/>
</dbReference>
<proteinExistence type="predicted"/>
<dbReference type="InterPro" id="IPR055530">
    <property type="entry name" value="DUF7104"/>
</dbReference>
<evidence type="ECO:0000259" key="4">
    <source>
        <dbReference type="Pfam" id="PF24883"/>
    </source>
</evidence>
<dbReference type="Proteomes" id="UP000800038">
    <property type="component" value="Unassembled WGS sequence"/>
</dbReference>
<dbReference type="SUPFAM" id="SSF48403">
    <property type="entry name" value="Ankyrin repeat"/>
    <property type="match status" value="1"/>
</dbReference>
<evidence type="ECO:0000313" key="6">
    <source>
        <dbReference type="Proteomes" id="UP000800038"/>
    </source>
</evidence>
<feature type="domain" description="DUF7708" evidence="3">
    <location>
        <begin position="64"/>
        <end position="205"/>
    </location>
</feature>
<feature type="non-terminal residue" evidence="5">
    <location>
        <position position="1"/>
    </location>
</feature>
<feature type="domain" description="Nephrocystin 3-like N-terminal" evidence="4">
    <location>
        <begin position="275"/>
        <end position="448"/>
    </location>
</feature>
<dbReference type="InterPro" id="IPR056125">
    <property type="entry name" value="DUF7708"/>
</dbReference>
<evidence type="ECO:0000256" key="1">
    <source>
        <dbReference type="ARBA" id="ARBA00022737"/>
    </source>
</evidence>
<dbReference type="Gene3D" id="1.20.5.340">
    <property type="match status" value="1"/>
</dbReference>
<accession>A0A6A5T8B0</accession>
<dbReference type="Gene3D" id="3.40.50.300">
    <property type="entry name" value="P-loop containing nucleotide triphosphate hydrolases"/>
    <property type="match status" value="1"/>
</dbReference>
<dbReference type="PANTHER" id="PTHR10039:SF16">
    <property type="entry name" value="GPI INOSITOL-DEACYLASE"/>
    <property type="match status" value="1"/>
</dbReference>
<sequence length="799" mass="89572">DLWTDAVAQLSNDDKLNINFGRTDKLNILAELHADAERSKQRSIESRWKYKRKSGETVIIRDLFEKIVRWVDMFKEVGDVAVQYDPVHAALPWAGVRFLLQMTVNDTKKLALVIEGLARIAEIICRYAVTEALYAYGASKAAGELERAIVKLYSSILGYLSKARQYFEQGTAGRIIRSAVLVETQLDSGLEDIHTAEDYVDRCMALVDRNGSVRNNEELMRLLTSMDAPLRRMDDNLKNMQDNLQASRRNEIAQWLSPEKYKEHHNQATKDVLPGTGQWLLSDPVFRKWKDESASSILWLHGIVGSGKSKLVSIVIEDALKSFKAGNSPQPVFFYCARNSAETARSDPKAILASLARQLSSLEPGKPLLKPAVDLFEKEEAEGFASGRLQIEESCQLIMQLIELYPQTTVIIDAMDECDPTTRLDLLQALEHVLQDSSSLVKVFISSRDDQDIVLSLSNYPNLEIDSQRNSDDIAKFVKVEVERLTQARKLLRHSNSQAEMKTLVIDKVTEGAAGMFRWASMQLQHLCLLKRDADIRNTVDRLPPDLHTLYGGIYDMLSTSPGKFGATVFKNVLHWLLCAQRTLHADEFLTAVSIDLRGESDPDPVSKELVLDICNNFVVFDSQLDTFRFAHLSVREFLEQRPEYDQPATNRLIAEVCLWSVLQRAPMDWIIEKRLEDVTPTASMASSTGLFVSCVFDFEEQIEHILGKNVLATPYVNIYGRNHLHIAARNGSCATLACLLTKHGCGTKLTADVVEAAAGNQRNGKEVLMLLLDRRGADVTITEEVVKAAAGNEGNGKE</sequence>
<name>A0A6A5T8B0_9PLEO</name>
<dbReference type="AlphaFoldDB" id="A0A6A5T8B0"/>
<dbReference type="InterPro" id="IPR054471">
    <property type="entry name" value="GPIID_WHD"/>
</dbReference>
<evidence type="ECO:0008006" key="7">
    <source>
        <dbReference type="Google" id="ProtNLM"/>
    </source>
</evidence>
<reference evidence="5" key="1">
    <citation type="journal article" date="2020" name="Stud. Mycol.">
        <title>101 Dothideomycetes genomes: a test case for predicting lifestyles and emergence of pathogens.</title>
        <authorList>
            <person name="Haridas S."/>
            <person name="Albert R."/>
            <person name="Binder M."/>
            <person name="Bloem J."/>
            <person name="Labutti K."/>
            <person name="Salamov A."/>
            <person name="Andreopoulos B."/>
            <person name="Baker S."/>
            <person name="Barry K."/>
            <person name="Bills G."/>
            <person name="Bluhm B."/>
            <person name="Cannon C."/>
            <person name="Castanera R."/>
            <person name="Culley D."/>
            <person name="Daum C."/>
            <person name="Ezra D."/>
            <person name="Gonzalez J."/>
            <person name="Henrissat B."/>
            <person name="Kuo A."/>
            <person name="Liang C."/>
            <person name="Lipzen A."/>
            <person name="Lutzoni F."/>
            <person name="Magnuson J."/>
            <person name="Mondo S."/>
            <person name="Nolan M."/>
            <person name="Ohm R."/>
            <person name="Pangilinan J."/>
            <person name="Park H.-J."/>
            <person name="Ramirez L."/>
            <person name="Alfaro M."/>
            <person name="Sun H."/>
            <person name="Tritt A."/>
            <person name="Yoshinaga Y."/>
            <person name="Zwiers L.-H."/>
            <person name="Turgeon B."/>
            <person name="Goodwin S."/>
            <person name="Spatafora J."/>
            <person name="Crous P."/>
            <person name="Grigoriev I."/>
        </authorList>
    </citation>
    <scope>NUCLEOTIDE SEQUENCE</scope>
    <source>
        <strain evidence="5">CBS 161.51</strain>
    </source>
</reference>
<dbReference type="OrthoDB" id="7464126at2759"/>
<organism evidence="5 6">
    <name type="scientific">Clathrospora elynae</name>
    <dbReference type="NCBI Taxonomy" id="706981"/>
    <lineage>
        <taxon>Eukaryota</taxon>
        <taxon>Fungi</taxon>
        <taxon>Dikarya</taxon>
        <taxon>Ascomycota</taxon>
        <taxon>Pezizomycotina</taxon>
        <taxon>Dothideomycetes</taxon>
        <taxon>Pleosporomycetidae</taxon>
        <taxon>Pleosporales</taxon>
        <taxon>Diademaceae</taxon>
        <taxon>Clathrospora</taxon>
    </lineage>
</organism>
<dbReference type="PANTHER" id="PTHR10039">
    <property type="entry name" value="AMELOGENIN"/>
    <property type="match status" value="1"/>
</dbReference>
<dbReference type="Pfam" id="PF24809">
    <property type="entry name" value="DUF7708"/>
    <property type="match status" value="1"/>
</dbReference>
<dbReference type="InterPro" id="IPR027417">
    <property type="entry name" value="P-loop_NTPase"/>
</dbReference>
<dbReference type="InterPro" id="IPR036770">
    <property type="entry name" value="Ankyrin_rpt-contain_sf"/>
</dbReference>
<feature type="non-terminal residue" evidence="5">
    <location>
        <position position="799"/>
    </location>
</feature>
<feature type="domain" description="GPI inositol-deacylase winged helix" evidence="2">
    <location>
        <begin position="566"/>
        <end position="640"/>
    </location>
</feature>
<gene>
    <name evidence="5" type="ORF">EJ02DRAFT_331027</name>
</gene>
<dbReference type="InterPro" id="IPR056884">
    <property type="entry name" value="NPHP3-like_N"/>
</dbReference>
<dbReference type="SUPFAM" id="SSF52540">
    <property type="entry name" value="P-loop containing nucleoside triphosphate hydrolases"/>
    <property type="match status" value="1"/>
</dbReference>
<evidence type="ECO:0000313" key="5">
    <source>
        <dbReference type="EMBL" id="KAF1946986.1"/>
    </source>
</evidence>
<dbReference type="Pfam" id="PF23397">
    <property type="entry name" value="DUF7104"/>
    <property type="match status" value="2"/>
</dbReference>
<protein>
    <recommendedName>
        <fullName evidence="7">NACHT domain-containing protein</fullName>
    </recommendedName>
</protein>
<dbReference type="Pfam" id="PF22939">
    <property type="entry name" value="WHD_GPIID"/>
    <property type="match status" value="1"/>
</dbReference>
<keyword evidence="1" id="KW-0677">Repeat</keyword>
<evidence type="ECO:0000259" key="3">
    <source>
        <dbReference type="Pfam" id="PF24809"/>
    </source>
</evidence>
<keyword evidence="6" id="KW-1185">Reference proteome</keyword>